<proteinExistence type="predicted"/>
<dbReference type="EMBL" id="JAHQIW010000296">
    <property type="protein sequence ID" value="KAJ1347239.1"/>
    <property type="molecule type" value="Genomic_DNA"/>
</dbReference>
<name>A0AAD5MGB5_PARTN</name>
<feature type="compositionally biased region" description="Basic and acidic residues" evidence="1">
    <location>
        <begin position="470"/>
        <end position="483"/>
    </location>
</feature>
<feature type="region of interest" description="Disordered" evidence="1">
    <location>
        <begin position="525"/>
        <end position="548"/>
    </location>
</feature>
<reference evidence="2" key="1">
    <citation type="submission" date="2021-06" db="EMBL/GenBank/DDBJ databases">
        <title>Parelaphostrongylus tenuis whole genome reference sequence.</title>
        <authorList>
            <person name="Garwood T.J."/>
            <person name="Larsen P.A."/>
            <person name="Fountain-Jones N.M."/>
            <person name="Garbe J.R."/>
            <person name="Macchietto M.G."/>
            <person name="Kania S.A."/>
            <person name="Gerhold R.W."/>
            <person name="Richards J.E."/>
            <person name="Wolf T.M."/>
        </authorList>
    </citation>
    <scope>NUCLEOTIDE SEQUENCE</scope>
    <source>
        <strain evidence="2">MNPRO001-30</strain>
        <tissue evidence="2">Meninges</tissue>
    </source>
</reference>
<feature type="region of interest" description="Disordered" evidence="1">
    <location>
        <begin position="1"/>
        <end position="56"/>
    </location>
</feature>
<feature type="region of interest" description="Disordered" evidence="1">
    <location>
        <begin position="454"/>
        <end position="502"/>
    </location>
</feature>
<feature type="compositionally biased region" description="Polar residues" evidence="1">
    <location>
        <begin position="31"/>
        <end position="56"/>
    </location>
</feature>
<keyword evidence="3" id="KW-1185">Reference proteome</keyword>
<dbReference type="AlphaFoldDB" id="A0AAD5MGB5"/>
<organism evidence="2 3">
    <name type="scientific">Parelaphostrongylus tenuis</name>
    <name type="common">Meningeal worm</name>
    <dbReference type="NCBI Taxonomy" id="148309"/>
    <lineage>
        <taxon>Eukaryota</taxon>
        <taxon>Metazoa</taxon>
        <taxon>Ecdysozoa</taxon>
        <taxon>Nematoda</taxon>
        <taxon>Chromadorea</taxon>
        <taxon>Rhabditida</taxon>
        <taxon>Rhabditina</taxon>
        <taxon>Rhabditomorpha</taxon>
        <taxon>Strongyloidea</taxon>
        <taxon>Metastrongylidae</taxon>
        <taxon>Parelaphostrongylus</taxon>
    </lineage>
</organism>
<feature type="compositionally biased region" description="Basic and acidic residues" evidence="1">
    <location>
        <begin position="11"/>
        <end position="25"/>
    </location>
</feature>
<dbReference type="Proteomes" id="UP001196413">
    <property type="component" value="Unassembled WGS sequence"/>
</dbReference>
<gene>
    <name evidence="2" type="ORF">KIN20_002257</name>
</gene>
<comment type="caution">
    <text evidence="2">The sequence shown here is derived from an EMBL/GenBank/DDBJ whole genome shotgun (WGS) entry which is preliminary data.</text>
</comment>
<accession>A0AAD5MGB5</accession>
<evidence type="ECO:0000313" key="2">
    <source>
        <dbReference type="EMBL" id="KAJ1347239.1"/>
    </source>
</evidence>
<evidence type="ECO:0000313" key="3">
    <source>
        <dbReference type="Proteomes" id="UP001196413"/>
    </source>
</evidence>
<sequence>MTAVATSQKKMSSDERDCTTEKKTDGTATTQDQELQSIERTSSMHSLPSASRSTSPCESKRRSIYVCNDYTRPLPSREDTVVYLKGIEKKICLAFVHRVNRKKQDENSYEGAISGQTVQMETIPSCREIRRFVEEVLLVDRGFSTGETVIKFENDSIGNPTKEHLRIPRHDTSIGQVVNVEVRGDVMVVPWKKMVVKNVPLGKNVYTELINQDFFTHNYIFYQGWIGNALECVNDVTLLYRGRYRFVVREGGRNGVFLHRRDRSDARKALVPGEHVVISIGEAIGIQIYLRVFCVQISNRVQIGCVVMQVWEQQPPKSITCLRRRRVTEGVRCVIEKVETHSLIVEWIMSPSSTNRPPRIIPKSEVGNVIHFDSSVNSRLTVGDRVKITPDSLSTVITREEFFTDLTNQFKDSFEKLISKEDHPLTHSEVYSQSSQLDVKKSPIAKGAKVACMSDTEKRSEGSNSVSSHSSHDFNHTEPEIKMRRCGGGCETSSESTEENGALANCGRPRVAVVRSLVGQRRRRRCPVSRRRSTPFTPVDTAELAKEI</sequence>
<protein>
    <submittedName>
        <fullName evidence="2">Uncharacterized protein</fullName>
    </submittedName>
</protein>
<evidence type="ECO:0000256" key="1">
    <source>
        <dbReference type="SAM" id="MobiDB-lite"/>
    </source>
</evidence>
<feature type="compositionally biased region" description="Polar residues" evidence="1">
    <location>
        <begin position="1"/>
        <end position="10"/>
    </location>
</feature>